<reference evidence="1" key="1">
    <citation type="submission" date="2018-05" db="EMBL/GenBank/DDBJ databases">
        <authorList>
            <person name="Lanie J.A."/>
            <person name="Ng W.-L."/>
            <person name="Kazmierczak K.M."/>
            <person name="Andrzejewski T.M."/>
            <person name="Davidsen T.M."/>
            <person name="Wayne K.J."/>
            <person name="Tettelin H."/>
            <person name="Glass J.I."/>
            <person name="Rusch D."/>
            <person name="Podicherti R."/>
            <person name="Tsui H.-C.T."/>
            <person name="Winkler M.E."/>
        </authorList>
    </citation>
    <scope>NUCLEOTIDE SEQUENCE</scope>
</reference>
<gene>
    <name evidence="1" type="ORF">METZ01_LOCUS357116</name>
</gene>
<dbReference type="AlphaFoldDB" id="A0A382S3W3"/>
<protein>
    <submittedName>
        <fullName evidence="1">Uncharacterized protein</fullName>
    </submittedName>
</protein>
<sequence length="83" mass="9052">MTDNNLARAYWVQEPGKGQIVATQLVDPGPDEVMVKALFSGISRGSESLVFMGNVPPSEYQTMRAPFQEGNFPGPVKYGYANV</sequence>
<name>A0A382S3W3_9ZZZZ</name>
<organism evidence="1">
    <name type="scientific">marine metagenome</name>
    <dbReference type="NCBI Taxonomy" id="408172"/>
    <lineage>
        <taxon>unclassified sequences</taxon>
        <taxon>metagenomes</taxon>
        <taxon>ecological metagenomes</taxon>
    </lineage>
</organism>
<accession>A0A382S3W3</accession>
<proteinExistence type="predicted"/>
<evidence type="ECO:0000313" key="1">
    <source>
        <dbReference type="EMBL" id="SVD04262.1"/>
    </source>
</evidence>
<dbReference type="EMBL" id="UINC01126032">
    <property type="protein sequence ID" value="SVD04262.1"/>
    <property type="molecule type" value="Genomic_DNA"/>
</dbReference>
<feature type="non-terminal residue" evidence="1">
    <location>
        <position position="83"/>
    </location>
</feature>